<dbReference type="InterPro" id="IPR050203">
    <property type="entry name" value="Trp-tRNA_synthetase"/>
</dbReference>
<name>A0A1G2RCE9_9BACT</name>
<feature type="binding site" evidence="8">
    <location>
        <position position="132"/>
    </location>
    <ligand>
        <name>L-tryptophan</name>
        <dbReference type="ChEBI" id="CHEBI:57912"/>
    </ligand>
</feature>
<comment type="subunit">
    <text evidence="8">Homodimer.</text>
</comment>
<comment type="similarity">
    <text evidence="1 8 9">Belongs to the class-I aminoacyl-tRNA synthetase family.</text>
</comment>
<evidence type="ECO:0000256" key="9">
    <source>
        <dbReference type="RuleBase" id="RU363036"/>
    </source>
</evidence>
<dbReference type="PANTHER" id="PTHR43766">
    <property type="entry name" value="TRYPTOPHAN--TRNA LIGASE, MITOCHONDRIAL"/>
    <property type="match status" value="1"/>
</dbReference>
<evidence type="ECO:0000313" key="11">
    <source>
        <dbReference type="Proteomes" id="UP000177078"/>
    </source>
</evidence>
<accession>A0A1G2RCE9</accession>
<evidence type="ECO:0000256" key="3">
    <source>
        <dbReference type="ARBA" id="ARBA00022741"/>
    </source>
</evidence>
<dbReference type="HAMAP" id="MF_00140_B">
    <property type="entry name" value="Trp_tRNA_synth_B"/>
    <property type="match status" value="1"/>
</dbReference>
<dbReference type="PRINTS" id="PR01039">
    <property type="entry name" value="TRNASYNTHTRP"/>
</dbReference>
<dbReference type="EMBL" id="MHUC01000026">
    <property type="protein sequence ID" value="OHA70515.1"/>
    <property type="molecule type" value="Genomic_DNA"/>
</dbReference>
<evidence type="ECO:0000256" key="4">
    <source>
        <dbReference type="ARBA" id="ARBA00022840"/>
    </source>
</evidence>
<dbReference type="InterPro" id="IPR002306">
    <property type="entry name" value="Trp-tRNA-ligase"/>
</dbReference>
<dbReference type="GO" id="GO:0006436">
    <property type="term" value="P:tryptophanyl-tRNA aminoacylation"/>
    <property type="evidence" value="ECO:0007669"/>
    <property type="project" value="UniProtKB-UniRule"/>
</dbReference>
<evidence type="ECO:0000313" key="10">
    <source>
        <dbReference type="EMBL" id="OHA70515.1"/>
    </source>
</evidence>
<keyword evidence="2 8" id="KW-0436">Ligase</keyword>
<feature type="binding site" evidence="8">
    <location>
        <begin position="8"/>
        <end position="10"/>
    </location>
    <ligand>
        <name>ATP</name>
        <dbReference type="ChEBI" id="CHEBI:30616"/>
    </ligand>
</feature>
<dbReference type="SUPFAM" id="SSF52374">
    <property type="entry name" value="Nucleotidylyl transferase"/>
    <property type="match status" value="1"/>
</dbReference>
<comment type="caution">
    <text evidence="10">The sequence shown here is derived from an EMBL/GenBank/DDBJ whole genome shotgun (WGS) entry which is preliminary data.</text>
</comment>
<dbReference type="Gene3D" id="1.10.240.10">
    <property type="entry name" value="Tyrosyl-Transfer RNA Synthetase"/>
    <property type="match status" value="1"/>
</dbReference>
<dbReference type="GO" id="GO:0004830">
    <property type="term" value="F:tryptophan-tRNA ligase activity"/>
    <property type="evidence" value="ECO:0007669"/>
    <property type="project" value="UniProtKB-UniRule"/>
</dbReference>
<keyword evidence="3 8" id="KW-0547">Nucleotide-binding</keyword>
<evidence type="ECO:0000256" key="6">
    <source>
        <dbReference type="ARBA" id="ARBA00023146"/>
    </source>
</evidence>
<comment type="catalytic activity">
    <reaction evidence="7 8">
        <text>tRNA(Trp) + L-tryptophan + ATP = L-tryptophyl-tRNA(Trp) + AMP + diphosphate + H(+)</text>
        <dbReference type="Rhea" id="RHEA:24080"/>
        <dbReference type="Rhea" id="RHEA-COMP:9671"/>
        <dbReference type="Rhea" id="RHEA-COMP:9705"/>
        <dbReference type="ChEBI" id="CHEBI:15378"/>
        <dbReference type="ChEBI" id="CHEBI:30616"/>
        <dbReference type="ChEBI" id="CHEBI:33019"/>
        <dbReference type="ChEBI" id="CHEBI:57912"/>
        <dbReference type="ChEBI" id="CHEBI:78442"/>
        <dbReference type="ChEBI" id="CHEBI:78535"/>
        <dbReference type="ChEBI" id="CHEBI:456215"/>
        <dbReference type="EC" id="6.1.1.2"/>
    </reaction>
</comment>
<evidence type="ECO:0000256" key="7">
    <source>
        <dbReference type="ARBA" id="ARBA00049929"/>
    </source>
</evidence>
<dbReference type="Gene3D" id="3.40.50.620">
    <property type="entry name" value="HUPs"/>
    <property type="match status" value="1"/>
</dbReference>
<dbReference type="CDD" id="cd00806">
    <property type="entry name" value="TrpRS_core"/>
    <property type="match status" value="1"/>
</dbReference>
<dbReference type="Pfam" id="PF00579">
    <property type="entry name" value="tRNA-synt_1b"/>
    <property type="match status" value="1"/>
</dbReference>
<dbReference type="STRING" id="1802457.A3F15_03045"/>
<comment type="function">
    <text evidence="8">Catalyzes the attachment of tryptophan to tRNA(Trp).</text>
</comment>
<dbReference type="FunFam" id="1.10.240.10:FF:000002">
    <property type="entry name" value="Tryptophan--tRNA ligase"/>
    <property type="match status" value="1"/>
</dbReference>
<keyword evidence="4 8" id="KW-0067">ATP-binding</keyword>
<dbReference type="EC" id="6.1.1.2" evidence="8"/>
<organism evidence="10 11">
    <name type="scientific">Candidatus Wildermuthbacteria bacterium RIFCSPHIGHO2_12_FULL_40_12</name>
    <dbReference type="NCBI Taxonomy" id="1802457"/>
    <lineage>
        <taxon>Bacteria</taxon>
        <taxon>Candidatus Wildermuthiibacteriota</taxon>
    </lineage>
</organism>
<dbReference type="PANTHER" id="PTHR43766:SF1">
    <property type="entry name" value="TRYPTOPHAN--TRNA LIGASE, MITOCHONDRIAL"/>
    <property type="match status" value="1"/>
</dbReference>
<dbReference type="NCBIfam" id="TIGR00233">
    <property type="entry name" value="trpS"/>
    <property type="match status" value="1"/>
</dbReference>
<dbReference type="AlphaFoldDB" id="A0A1G2RCE9"/>
<dbReference type="InterPro" id="IPR001412">
    <property type="entry name" value="aa-tRNA-synth_I_CS"/>
</dbReference>
<proteinExistence type="inferred from homology"/>
<feature type="binding site" evidence="8">
    <location>
        <position position="183"/>
    </location>
    <ligand>
        <name>ATP</name>
        <dbReference type="ChEBI" id="CHEBI:30616"/>
    </ligand>
</feature>
<keyword evidence="6 8" id="KW-0030">Aminoacyl-tRNA synthetase</keyword>
<dbReference type="InterPro" id="IPR014729">
    <property type="entry name" value="Rossmann-like_a/b/a_fold"/>
</dbReference>
<comment type="subcellular location">
    <subcellularLocation>
        <location evidence="8">Cytoplasm</location>
    </subcellularLocation>
</comment>
<keyword evidence="8" id="KW-0963">Cytoplasm</keyword>
<gene>
    <name evidence="8" type="primary">trpS</name>
    <name evidence="10" type="ORF">A3F15_03045</name>
</gene>
<evidence type="ECO:0000256" key="8">
    <source>
        <dbReference type="HAMAP-Rule" id="MF_00140"/>
    </source>
</evidence>
<dbReference type="Proteomes" id="UP000177078">
    <property type="component" value="Unassembled WGS sequence"/>
</dbReference>
<feature type="short sequence motif" description="'HIGH' region" evidence="8">
    <location>
        <begin position="9"/>
        <end position="17"/>
    </location>
</feature>
<dbReference type="InterPro" id="IPR002305">
    <property type="entry name" value="aa-tRNA-synth_Ic"/>
</dbReference>
<reference evidence="10 11" key="1">
    <citation type="journal article" date="2016" name="Nat. Commun.">
        <title>Thousands of microbial genomes shed light on interconnected biogeochemical processes in an aquifer system.</title>
        <authorList>
            <person name="Anantharaman K."/>
            <person name="Brown C.T."/>
            <person name="Hug L.A."/>
            <person name="Sharon I."/>
            <person name="Castelle C.J."/>
            <person name="Probst A.J."/>
            <person name="Thomas B.C."/>
            <person name="Singh A."/>
            <person name="Wilkins M.J."/>
            <person name="Karaoz U."/>
            <person name="Brodie E.L."/>
            <person name="Williams K.H."/>
            <person name="Hubbard S.S."/>
            <person name="Banfield J.F."/>
        </authorList>
    </citation>
    <scope>NUCLEOTIDE SEQUENCE [LARGE SCALE GENOMIC DNA]</scope>
</reference>
<dbReference type="InterPro" id="IPR024109">
    <property type="entry name" value="Trp-tRNA-ligase_bac-type"/>
</dbReference>
<dbReference type="PROSITE" id="PS00178">
    <property type="entry name" value="AA_TRNA_LIGASE_I"/>
    <property type="match status" value="1"/>
</dbReference>
<evidence type="ECO:0000256" key="1">
    <source>
        <dbReference type="ARBA" id="ARBA00005594"/>
    </source>
</evidence>
<sequence length="325" mass="37196">MRILSGIRPSGELHIGNYLGAMKNWVELQEEQECVFFVADLQALTTPYSPQNLQKNIFETVIAYLAAGISPEKSIIFVQSHVKEHSELFWLLSTICPVGELSRMTQYKEKSRQFKRNINAGLLNYPVLQAADILLYKPDLIPVGKDQLQHLELTRSIAKKFNQKFGKVFVEPKPYSPKTGARIMSLQNPKKKMSKSDDQQGYIALFEEPDSIRKKVMAAVTDTGKEIKYNLSKKPGVSNMLTIYSLFANKSIEEIEKKFQNKNYSEFKKSLAELIIGSLEDLRRKRKELLTREVYIRDILNKGAKRAEIIAQSTMDEVRKKMGLV</sequence>
<evidence type="ECO:0000256" key="2">
    <source>
        <dbReference type="ARBA" id="ARBA00022598"/>
    </source>
</evidence>
<dbReference type="GO" id="GO:0005524">
    <property type="term" value="F:ATP binding"/>
    <property type="evidence" value="ECO:0007669"/>
    <property type="project" value="UniProtKB-UniRule"/>
</dbReference>
<feature type="short sequence motif" description="'KMSKS' region" evidence="8">
    <location>
        <begin position="192"/>
        <end position="196"/>
    </location>
</feature>
<protein>
    <recommendedName>
        <fullName evidence="8">Tryptophan--tRNA ligase</fullName>
        <ecNumber evidence="8">6.1.1.2</ecNumber>
    </recommendedName>
    <alternativeName>
        <fullName evidence="8">Tryptophanyl-tRNA synthetase</fullName>
        <shortName evidence="8">TrpRS</shortName>
    </alternativeName>
</protein>
<evidence type="ECO:0000256" key="5">
    <source>
        <dbReference type="ARBA" id="ARBA00022917"/>
    </source>
</evidence>
<feature type="binding site" evidence="8">
    <location>
        <begin position="192"/>
        <end position="196"/>
    </location>
    <ligand>
        <name>ATP</name>
        <dbReference type="ChEBI" id="CHEBI:30616"/>
    </ligand>
</feature>
<feature type="binding site" evidence="8">
    <location>
        <begin position="16"/>
        <end position="17"/>
    </location>
    <ligand>
        <name>ATP</name>
        <dbReference type="ChEBI" id="CHEBI:30616"/>
    </ligand>
</feature>
<feature type="binding site" evidence="8">
    <location>
        <begin position="144"/>
        <end position="146"/>
    </location>
    <ligand>
        <name>ATP</name>
        <dbReference type="ChEBI" id="CHEBI:30616"/>
    </ligand>
</feature>
<keyword evidence="5 8" id="KW-0648">Protein biosynthesis</keyword>
<dbReference type="GO" id="GO:0005829">
    <property type="term" value="C:cytosol"/>
    <property type="evidence" value="ECO:0007669"/>
    <property type="project" value="TreeGrafter"/>
</dbReference>